<comment type="caution">
    <text evidence="7">The sequence shown here is derived from an EMBL/GenBank/DDBJ whole genome shotgun (WGS) entry which is preliminary data.</text>
</comment>
<organism evidence="7 8">
    <name type="scientific">Rhizodiscina lignyota</name>
    <dbReference type="NCBI Taxonomy" id="1504668"/>
    <lineage>
        <taxon>Eukaryota</taxon>
        <taxon>Fungi</taxon>
        <taxon>Dikarya</taxon>
        <taxon>Ascomycota</taxon>
        <taxon>Pezizomycotina</taxon>
        <taxon>Dothideomycetes</taxon>
        <taxon>Pleosporomycetidae</taxon>
        <taxon>Aulographales</taxon>
        <taxon>Rhizodiscinaceae</taxon>
        <taxon>Rhizodiscina</taxon>
    </lineage>
</organism>
<dbReference type="Proteomes" id="UP000799772">
    <property type="component" value="Unassembled WGS sequence"/>
</dbReference>
<protein>
    <submittedName>
        <fullName evidence="7">Uncharacterized protein</fullName>
    </submittedName>
</protein>
<evidence type="ECO:0000256" key="2">
    <source>
        <dbReference type="ARBA" id="ARBA00022670"/>
    </source>
</evidence>
<evidence type="ECO:0000313" key="8">
    <source>
        <dbReference type="Proteomes" id="UP000799772"/>
    </source>
</evidence>
<keyword evidence="2" id="KW-0645">Protease</keyword>
<keyword evidence="4" id="KW-0378">Hydrolase</keyword>
<dbReference type="Pfam" id="PF05577">
    <property type="entry name" value="Peptidase_S28"/>
    <property type="match status" value="1"/>
</dbReference>
<dbReference type="PANTHER" id="PTHR11010:SF109">
    <property type="entry name" value="PEPTIDASE, FAMILY S28, PUTATIVE (AFU_ORTHOLOGUE AFUA_4G03790)-RELATED"/>
    <property type="match status" value="1"/>
</dbReference>
<feature type="signal peptide" evidence="6">
    <location>
        <begin position="1"/>
        <end position="20"/>
    </location>
</feature>
<dbReference type="GO" id="GO:0008239">
    <property type="term" value="F:dipeptidyl-peptidase activity"/>
    <property type="evidence" value="ECO:0007669"/>
    <property type="project" value="TreeGrafter"/>
</dbReference>
<keyword evidence="5" id="KW-0325">Glycoprotein</keyword>
<keyword evidence="3 6" id="KW-0732">Signal</keyword>
<dbReference type="GO" id="GO:0070008">
    <property type="term" value="F:serine-type exopeptidase activity"/>
    <property type="evidence" value="ECO:0007669"/>
    <property type="project" value="InterPro"/>
</dbReference>
<comment type="similarity">
    <text evidence="1">Belongs to the peptidase S28 family.</text>
</comment>
<evidence type="ECO:0000256" key="3">
    <source>
        <dbReference type="ARBA" id="ARBA00022729"/>
    </source>
</evidence>
<evidence type="ECO:0000313" key="7">
    <source>
        <dbReference type="EMBL" id="KAF2094019.1"/>
    </source>
</evidence>
<dbReference type="InterPro" id="IPR029058">
    <property type="entry name" value="AB_hydrolase_fold"/>
</dbReference>
<dbReference type="Gene3D" id="3.40.50.1820">
    <property type="entry name" value="alpha/beta hydrolase"/>
    <property type="match status" value="2"/>
</dbReference>
<dbReference type="InterPro" id="IPR008758">
    <property type="entry name" value="Peptidase_S28"/>
</dbReference>
<proteinExistence type="inferred from homology"/>
<dbReference type="GO" id="GO:0006508">
    <property type="term" value="P:proteolysis"/>
    <property type="evidence" value="ECO:0007669"/>
    <property type="project" value="UniProtKB-KW"/>
</dbReference>
<dbReference type="PANTHER" id="PTHR11010">
    <property type="entry name" value="PROTEASE S28 PRO-X CARBOXYPEPTIDASE-RELATED"/>
    <property type="match status" value="1"/>
</dbReference>
<name>A0A9P4I553_9PEZI</name>
<sequence>MYKWIITLLAATAVIRHVDAINGGHSAKYRMMANVGLNPDGSPAAKASSNSTENIRPEFVRIPLNHFADGTASGELYSNRFWVAESGYKPGGPVFLFDVGESEAASSVQSQLQDPTSFFKQIVDQFGGIGIVWEHRFYGSSTPFNITTSTPATHFKYLTIEQALADVVFFASQFSRPSMPDVDLTPTGTPWVFLGASYSGTRAAFMRNFYPKTITASYASSAPVQASIDMSFYFEPVWQGMNHYGFGNCTKDIQAATQAMDMIMEDSTAAADLKETFFGPEARNNSNAGMADALASLFPQFQSFGVEGGSESLRSFCEWMETDPKTNATAPSEGFAPSKGVNYTINRWSSWPFMVSTVNDNLETNCKGTDNTTATSCLFESIATDADSIAWAWQHCTQWGFLPYANLGPHQLISKYNDLQHQLDICQRQFPDGKASGLLPLVPQADKTNAFFGGWTIRPSNTFWSGGEFDPWRTLSPLSDEWFAPNVTEEQAIPSCGAATSEDKIFSYTMPDAEHGFDLGRGTTFPADAPSREFFTDALSQWLECWKKGVQPEDPASILRHGGSGFALQRNVTVRA</sequence>
<evidence type="ECO:0000256" key="5">
    <source>
        <dbReference type="ARBA" id="ARBA00023180"/>
    </source>
</evidence>
<evidence type="ECO:0000256" key="6">
    <source>
        <dbReference type="SAM" id="SignalP"/>
    </source>
</evidence>
<reference evidence="7" key="1">
    <citation type="journal article" date="2020" name="Stud. Mycol.">
        <title>101 Dothideomycetes genomes: a test case for predicting lifestyles and emergence of pathogens.</title>
        <authorList>
            <person name="Haridas S."/>
            <person name="Albert R."/>
            <person name="Binder M."/>
            <person name="Bloem J."/>
            <person name="Labutti K."/>
            <person name="Salamov A."/>
            <person name="Andreopoulos B."/>
            <person name="Baker S."/>
            <person name="Barry K."/>
            <person name="Bills G."/>
            <person name="Bluhm B."/>
            <person name="Cannon C."/>
            <person name="Castanera R."/>
            <person name="Culley D."/>
            <person name="Daum C."/>
            <person name="Ezra D."/>
            <person name="Gonzalez J."/>
            <person name="Henrissat B."/>
            <person name="Kuo A."/>
            <person name="Liang C."/>
            <person name="Lipzen A."/>
            <person name="Lutzoni F."/>
            <person name="Magnuson J."/>
            <person name="Mondo S."/>
            <person name="Nolan M."/>
            <person name="Ohm R."/>
            <person name="Pangilinan J."/>
            <person name="Park H.-J."/>
            <person name="Ramirez L."/>
            <person name="Alfaro M."/>
            <person name="Sun H."/>
            <person name="Tritt A."/>
            <person name="Yoshinaga Y."/>
            <person name="Zwiers L.-H."/>
            <person name="Turgeon B."/>
            <person name="Goodwin S."/>
            <person name="Spatafora J."/>
            <person name="Crous P."/>
            <person name="Grigoriev I."/>
        </authorList>
    </citation>
    <scope>NUCLEOTIDE SEQUENCE</scope>
    <source>
        <strain evidence="7">CBS 133067</strain>
    </source>
</reference>
<feature type="chain" id="PRO_5040136360" evidence="6">
    <location>
        <begin position="21"/>
        <end position="576"/>
    </location>
</feature>
<gene>
    <name evidence="7" type="ORF">NA57DRAFT_61226</name>
</gene>
<evidence type="ECO:0000256" key="4">
    <source>
        <dbReference type="ARBA" id="ARBA00022801"/>
    </source>
</evidence>
<dbReference type="OrthoDB" id="1735038at2759"/>
<keyword evidence="8" id="KW-1185">Reference proteome</keyword>
<dbReference type="AlphaFoldDB" id="A0A9P4I553"/>
<dbReference type="EMBL" id="ML978136">
    <property type="protein sequence ID" value="KAF2094019.1"/>
    <property type="molecule type" value="Genomic_DNA"/>
</dbReference>
<accession>A0A9P4I553</accession>
<evidence type="ECO:0000256" key="1">
    <source>
        <dbReference type="ARBA" id="ARBA00011079"/>
    </source>
</evidence>
<dbReference type="SUPFAM" id="SSF53474">
    <property type="entry name" value="alpha/beta-Hydrolases"/>
    <property type="match status" value="1"/>
</dbReference>